<dbReference type="Proteomes" id="UP000032180">
    <property type="component" value="Chromosome 12"/>
</dbReference>
<feature type="transmembrane region" description="Helical" evidence="1">
    <location>
        <begin position="13"/>
        <end position="29"/>
    </location>
</feature>
<accession>A0A0D9XWX6</accession>
<feature type="transmembrane region" description="Helical" evidence="1">
    <location>
        <begin position="50"/>
        <end position="71"/>
    </location>
</feature>
<organism evidence="2 3">
    <name type="scientific">Leersia perrieri</name>
    <dbReference type="NCBI Taxonomy" id="77586"/>
    <lineage>
        <taxon>Eukaryota</taxon>
        <taxon>Viridiplantae</taxon>
        <taxon>Streptophyta</taxon>
        <taxon>Embryophyta</taxon>
        <taxon>Tracheophyta</taxon>
        <taxon>Spermatophyta</taxon>
        <taxon>Magnoliopsida</taxon>
        <taxon>Liliopsida</taxon>
        <taxon>Poales</taxon>
        <taxon>Poaceae</taxon>
        <taxon>BOP clade</taxon>
        <taxon>Oryzoideae</taxon>
        <taxon>Oryzeae</taxon>
        <taxon>Oryzinae</taxon>
        <taxon>Leersia</taxon>
    </lineage>
</organism>
<dbReference type="AlphaFoldDB" id="A0A0D9XWX6"/>
<dbReference type="Gramene" id="LPERR12G02870.1">
    <property type="protein sequence ID" value="LPERR12G02870.1"/>
    <property type="gene ID" value="LPERR12G02870"/>
</dbReference>
<keyword evidence="1" id="KW-0812">Transmembrane</keyword>
<name>A0A0D9XWX6_9ORYZ</name>
<reference evidence="2" key="3">
    <citation type="submission" date="2015-04" db="UniProtKB">
        <authorList>
            <consortium name="EnsemblPlants"/>
        </authorList>
    </citation>
    <scope>IDENTIFICATION</scope>
</reference>
<evidence type="ECO:0000256" key="1">
    <source>
        <dbReference type="SAM" id="Phobius"/>
    </source>
</evidence>
<evidence type="ECO:0000313" key="2">
    <source>
        <dbReference type="EnsemblPlants" id="LPERR12G02870.1"/>
    </source>
</evidence>
<proteinExistence type="predicted"/>
<sequence length="88" mass="9835">MIALLEGHWGGDTFALFGHMVEIKYLFLVKMKERRRGMVDNNILQGMTKLVSKIIIMMLTQGSSHVISLSFGTSKDLTSYMSKAPAVL</sequence>
<protein>
    <submittedName>
        <fullName evidence="2">Uncharacterized protein</fullName>
    </submittedName>
</protein>
<keyword evidence="1" id="KW-0472">Membrane</keyword>
<evidence type="ECO:0000313" key="3">
    <source>
        <dbReference type="Proteomes" id="UP000032180"/>
    </source>
</evidence>
<dbReference type="HOGENOM" id="CLU_2472315_0_0_1"/>
<keyword evidence="1" id="KW-1133">Transmembrane helix</keyword>
<keyword evidence="3" id="KW-1185">Reference proteome</keyword>
<reference evidence="2 3" key="1">
    <citation type="submission" date="2012-08" db="EMBL/GenBank/DDBJ databases">
        <title>Oryza genome evolution.</title>
        <authorList>
            <person name="Wing R.A."/>
        </authorList>
    </citation>
    <scope>NUCLEOTIDE SEQUENCE</scope>
</reference>
<reference evidence="3" key="2">
    <citation type="submission" date="2013-12" db="EMBL/GenBank/DDBJ databases">
        <authorList>
            <person name="Yu Y."/>
            <person name="Lee S."/>
            <person name="de Baynast K."/>
            <person name="Wissotski M."/>
            <person name="Liu L."/>
            <person name="Talag J."/>
            <person name="Goicoechea J."/>
            <person name="Angelova A."/>
            <person name="Jetty R."/>
            <person name="Kudrna D."/>
            <person name="Golser W."/>
            <person name="Rivera L."/>
            <person name="Zhang J."/>
            <person name="Wing R."/>
        </authorList>
    </citation>
    <scope>NUCLEOTIDE SEQUENCE</scope>
</reference>
<dbReference type="EnsemblPlants" id="LPERR12G02870.1">
    <property type="protein sequence ID" value="LPERR12G02870.1"/>
    <property type="gene ID" value="LPERR12G02870"/>
</dbReference>